<dbReference type="AlphaFoldDB" id="A0A9Q1JZP7"/>
<proteinExistence type="predicted"/>
<evidence type="ECO:0000313" key="2">
    <source>
        <dbReference type="EMBL" id="KAJ8433821.1"/>
    </source>
</evidence>
<sequence>MVSVHGSRRTADRQRVDGNTARPLLGGKRNSKGGVRAGQSRGEEEGTGRHTAVAFWAAANTGVREDEAEDTPSKEEERVKEEKEPLYDKDTVSGFEGNPMKVSSDGSDCECNQGVGNRDHSKKGTSFRYGSQQHQMRDCPLLPTATDCGRVGNKGGA</sequence>
<organism evidence="2 3">
    <name type="scientific">Carnegiea gigantea</name>
    <dbReference type="NCBI Taxonomy" id="171969"/>
    <lineage>
        <taxon>Eukaryota</taxon>
        <taxon>Viridiplantae</taxon>
        <taxon>Streptophyta</taxon>
        <taxon>Embryophyta</taxon>
        <taxon>Tracheophyta</taxon>
        <taxon>Spermatophyta</taxon>
        <taxon>Magnoliopsida</taxon>
        <taxon>eudicotyledons</taxon>
        <taxon>Gunneridae</taxon>
        <taxon>Pentapetalae</taxon>
        <taxon>Caryophyllales</taxon>
        <taxon>Cactineae</taxon>
        <taxon>Cactaceae</taxon>
        <taxon>Cactoideae</taxon>
        <taxon>Echinocereeae</taxon>
        <taxon>Carnegiea</taxon>
    </lineage>
</organism>
<feature type="compositionally biased region" description="Basic and acidic residues" evidence="1">
    <location>
        <begin position="71"/>
        <end position="91"/>
    </location>
</feature>
<dbReference type="EMBL" id="JAKOGI010000515">
    <property type="protein sequence ID" value="KAJ8433821.1"/>
    <property type="molecule type" value="Genomic_DNA"/>
</dbReference>
<evidence type="ECO:0000256" key="1">
    <source>
        <dbReference type="SAM" id="MobiDB-lite"/>
    </source>
</evidence>
<accession>A0A9Q1JZP7</accession>
<feature type="region of interest" description="Disordered" evidence="1">
    <location>
        <begin position="1"/>
        <end position="157"/>
    </location>
</feature>
<gene>
    <name evidence="2" type="ORF">Cgig2_028138</name>
</gene>
<name>A0A9Q1JZP7_9CARY</name>
<keyword evidence="3" id="KW-1185">Reference proteome</keyword>
<evidence type="ECO:0000313" key="3">
    <source>
        <dbReference type="Proteomes" id="UP001153076"/>
    </source>
</evidence>
<dbReference type="Proteomes" id="UP001153076">
    <property type="component" value="Unassembled WGS sequence"/>
</dbReference>
<protein>
    <submittedName>
        <fullName evidence="2">Uncharacterized protein</fullName>
    </submittedName>
</protein>
<comment type="caution">
    <text evidence="2">The sequence shown here is derived from an EMBL/GenBank/DDBJ whole genome shotgun (WGS) entry which is preliminary data.</text>
</comment>
<reference evidence="2" key="1">
    <citation type="submission" date="2022-04" db="EMBL/GenBank/DDBJ databases">
        <title>Carnegiea gigantea Genome sequencing and assembly v2.</title>
        <authorList>
            <person name="Copetti D."/>
            <person name="Sanderson M.J."/>
            <person name="Burquez A."/>
            <person name="Wojciechowski M.F."/>
        </authorList>
    </citation>
    <scope>NUCLEOTIDE SEQUENCE</scope>
    <source>
        <strain evidence="2">SGP5-SGP5p</strain>
        <tissue evidence="2">Aerial part</tissue>
    </source>
</reference>